<dbReference type="Pfam" id="PF07423">
    <property type="entry name" value="DUF1510"/>
    <property type="match status" value="1"/>
</dbReference>
<dbReference type="OrthoDB" id="2168558at2"/>
<reference evidence="4 6" key="1">
    <citation type="submission" date="2014-10" db="EMBL/GenBank/DDBJ databases">
        <title>Draft genome of phytase producing Bacillus ginsengihumi strain M2.11.</title>
        <authorList>
            <person name="Toymentseva A."/>
            <person name="Boulygina E.A."/>
            <person name="Kazakov S.V."/>
            <person name="Kayumov I."/>
            <person name="Suleimanova A.D."/>
            <person name="Mardanova A.M."/>
            <person name="Maria S.N."/>
            <person name="Sergey M.Y."/>
            <person name="Sharipova M.R."/>
        </authorList>
    </citation>
    <scope>NUCLEOTIDE SEQUENCE [LARGE SCALE GENOMIC DNA]</scope>
    <source>
        <strain evidence="4 6">M2.11</strain>
    </source>
</reference>
<dbReference type="STRING" id="363870.NG54_00070"/>
<accession>A0A0A6VHE6</accession>
<feature type="compositionally biased region" description="Polar residues" evidence="1">
    <location>
        <begin position="97"/>
        <end position="107"/>
    </location>
</feature>
<dbReference type="RefSeq" id="WP_035352458.1">
    <property type="nucleotide sequence ID" value="NZ_JAAIWK010000008.1"/>
</dbReference>
<dbReference type="InterPro" id="IPR009988">
    <property type="entry name" value="DUF1510"/>
</dbReference>
<feature type="region of interest" description="Disordered" evidence="1">
    <location>
        <begin position="53"/>
        <end position="135"/>
    </location>
</feature>
<dbReference type="EMBL" id="JAAIWK010000008">
    <property type="protein sequence ID" value="NEY19749.1"/>
    <property type="molecule type" value="Genomic_DNA"/>
</dbReference>
<keyword evidence="2" id="KW-1133">Transmembrane helix</keyword>
<dbReference type="Proteomes" id="UP000476934">
    <property type="component" value="Unassembled WGS sequence"/>
</dbReference>
<keyword evidence="2" id="KW-0472">Membrane</keyword>
<evidence type="ECO:0000259" key="3">
    <source>
        <dbReference type="Pfam" id="PF07423"/>
    </source>
</evidence>
<feature type="compositionally biased region" description="Basic and acidic residues" evidence="1">
    <location>
        <begin position="70"/>
        <end position="96"/>
    </location>
</feature>
<dbReference type="EMBL" id="JRUN01000001">
    <property type="protein sequence ID" value="KHD86823.1"/>
    <property type="molecule type" value="Genomic_DNA"/>
</dbReference>
<feature type="compositionally biased region" description="Polar residues" evidence="1">
    <location>
        <begin position="123"/>
        <end position="135"/>
    </location>
</feature>
<gene>
    <name evidence="5" type="ORF">G4D61_07150</name>
    <name evidence="4" type="ORF">NG54_00070</name>
</gene>
<comment type="caution">
    <text evidence="4">The sequence shown here is derived from an EMBL/GenBank/DDBJ whole genome shotgun (WGS) entry which is preliminary data.</text>
</comment>
<keyword evidence="2" id="KW-0812">Transmembrane</keyword>
<feature type="transmembrane region" description="Helical" evidence="2">
    <location>
        <begin position="24"/>
        <end position="48"/>
    </location>
</feature>
<dbReference type="AlphaFoldDB" id="A0A0A6VHE6"/>
<proteinExistence type="predicted"/>
<name>A0A0A6VHE6_9BACI</name>
<feature type="domain" description="DUF1510" evidence="3">
    <location>
        <begin position="115"/>
        <end position="205"/>
    </location>
</feature>
<evidence type="ECO:0000256" key="1">
    <source>
        <dbReference type="SAM" id="MobiDB-lite"/>
    </source>
</evidence>
<evidence type="ECO:0000313" key="5">
    <source>
        <dbReference type="EMBL" id="NEY19749.1"/>
    </source>
</evidence>
<organism evidence="4 6">
    <name type="scientific">Heyndrickxia ginsengihumi</name>
    <dbReference type="NCBI Taxonomy" id="363870"/>
    <lineage>
        <taxon>Bacteria</taxon>
        <taxon>Bacillati</taxon>
        <taxon>Bacillota</taxon>
        <taxon>Bacilli</taxon>
        <taxon>Bacillales</taxon>
        <taxon>Bacillaceae</taxon>
        <taxon>Heyndrickxia</taxon>
    </lineage>
</organism>
<reference evidence="5 7" key="3">
    <citation type="submission" date="2020-03" db="EMBL/GenBank/DDBJ databases">
        <title>Bacillus aquiflavi sp. nov., isolated from yellow water of strong flavor Chinese baijiu in Yibin region of China.</title>
        <authorList>
            <person name="Xie J."/>
        </authorList>
    </citation>
    <scope>NUCLEOTIDE SEQUENCE [LARGE SCALE GENOMIC DNA]</scope>
    <source>
        <strain evidence="5 7">Gsoil 114</strain>
    </source>
</reference>
<keyword evidence="7" id="KW-1185">Reference proteome</keyword>
<evidence type="ECO:0000256" key="2">
    <source>
        <dbReference type="SAM" id="Phobius"/>
    </source>
</evidence>
<sequence length="212" mass="23897">MVDYSSREERSRAMQKTKRRKTNLILNTLIVIVIVLICIVAYSIFFAGGNHADKDTSSHKHATKTAAAVTDKKDSSKAKSSEKKDTDKKKKKEDSKQSTVKTTNPNEPNVKEQIVDSSWKPVGTQQTNGHVYSTDSSSLDWQEKLKALSYATGIDVNNMTVWFLEKGETTDQAIGTVSEKGQDQTYRVYLTWVDGKGWKPTKIYKLIQNDKK</sequence>
<evidence type="ECO:0000313" key="6">
    <source>
        <dbReference type="Proteomes" id="UP000030588"/>
    </source>
</evidence>
<reference evidence="5" key="2">
    <citation type="submission" date="2020-02" db="EMBL/GenBank/DDBJ databases">
        <authorList>
            <person name="Feng H."/>
        </authorList>
    </citation>
    <scope>NUCLEOTIDE SEQUENCE [LARGE SCALE GENOMIC DNA]</scope>
    <source>
        <strain evidence="5">Gsoil 114</strain>
    </source>
</reference>
<evidence type="ECO:0000313" key="7">
    <source>
        <dbReference type="Proteomes" id="UP000476934"/>
    </source>
</evidence>
<evidence type="ECO:0000313" key="4">
    <source>
        <dbReference type="EMBL" id="KHD86823.1"/>
    </source>
</evidence>
<dbReference type="Proteomes" id="UP000030588">
    <property type="component" value="Unassembled WGS sequence"/>
</dbReference>
<protein>
    <submittedName>
        <fullName evidence="5">DUF1510 family protein</fullName>
    </submittedName>
</protein>